<evidence type="ECO:0000313" key="9">
    <source>
        <dbReference type="EMBL" id="BBD07560.1"/>
    </source>
</evidence>
<dbReference type="Proteomes" id="UP000269883">
    <property type="component" value="Chromosome"/>
</dbReference>
<sequence>MRSEKILILGLGGVGFYLAKELVRQGHDITIIEHNPDLVRQADSEIDARIILGDVMSFDYWKRANADHIEHLIAVTDNDSVNIMACMIADRFGIKSKVARIRTLEIWEKDSILRPEDHKIDFIIRPEELTAQEIARLITLRAGNVVIDMAEGAMKLTSMRIPADSPLAGKKILDVSREHKDVFFRIVAIARGITTIIPSGDQELLPGDQIFFMATSKDSPMLMERTEGKAQRKHRTMILGGGLIGRRVAQLLEKSHDVRLVEREEKRAEALTNELAHTQILHGDASHAATLEQAGVLDMNSIIAATNDNETNIMSCILAKHLLKTQGQNGHSGDSKTIALVNKEEYLVLAASMGSDVALNSKVIAGNEILKYLRRGKLLSMARLHGFDAEVVEIKADHRSPITKKPLSKQDQLRDKIIIGAYLRDGEWQIAVGDTQIQAQERVIAICGSANITDLQDLFLH</sequence>
<dbReference type="Gene3D" id="3.30.70.1450">
    <property type="entry name" value="Regulator of K+ conductance, C-terminal domain"/>
    <property type="match status" value="2"/>
</dbReference>
<evidence type="ECO:0000256" key="5">
    <source>
        <dbReference type="ARBA" id="ARBA00023027"/>
    </source>
</evidence>
<dbReference type="GO" id="GO:0015079">
    <property type="term" value="F:potassium ion transmembrane transporter activity"/>
    <property type="evidence" value="ECO:0007669"/>
    <property type="project" value="InterPro"/>
</dbReference>
<evidence type="ECO:0000256" key="1">
    <source>
        <dbReference type="ARBA" id="ARBA00017378"/>
    </source>
</evidence>
<dbReference type="InterPro" id="IPR003148">
    <property type="entry name" value="RCK_N"/>
</dbReference>
<evidence type="ECO:0000256" key="3">
    <source>
        <dbReference type="ARBA" id="ARBA00022538"/>
    </source>
</evidence>
<dbReference type="NCBIfam" id="NF007040">
    <property type="entry name" value="PRK09496.3-3"/>
    <property type="match status" value="1"/>
</dbReference>
<dbReference type="NCBIfam" id="NF007039">
    <property type="entry name" value="PRK09496.3-2"/>
    <property type="match status" value="1"/>
</dbReference>
<dbReference type="SUPFAM" id="SSF116726">
    <property type="entry name" value="TrkA C-terminal domain-like"/>
    <property type="match status" value="2"/>
</dbReference>
<dbReference type="Pfam" id="PF02254">
    <property type="entry name" value="TrkA_N"/>
    <property type="match status" value="2"/>
</dbReference>
<proteinExistence type="predicted"/>
<evidence type="ECO:0000256" key="2">
    <source>
        <dbReference type="ARBA" id="ARBA00022448"/>
    </source>
</evidence>
<dbReference type="PRINTS" id="PR00335">
    <property type="entry name" value="KUPTAKETRKA"/>
</dbReference>
<evidence type="ECO:0000256" key="4">
    <source>
        <dbReference type="ARBA" id="ARBA00022958"/>
    </source>
</evidence>
<keyword evidence="2" id="KW-0813">Transport</keyword>
<dbReference type="PROSITE" id="PS51202">
    <property type="entry name" value="RCK_C"/>
    <property type="match status" value="2"/>
</dbReference>
<dbReference type="SUPFAM" id="SSF51735">
    <property type="entry name" value="NAD(P)-binding Rossmann-fold domains"/>
    <property type="match status" value="2"/>
</dbReference>
<feature type="domain" description="RCK C-terminal" evidence="8">
    <location>
        <begin position="144"/>
        <end position="228"/>
    </location>
</feature>
<dbReference type="RefSeq" id="WP_126376919.1">
    <property type="nucleotide sequence ID" value="NZ_AP017378.1"/>
</dbReference>
<keyword evidence="4" id="KW-0630">Potassium</keyword>
<gene>
    <name evidence="9" type="ORF">DFE_0834</name>
</gene>
<feature type="domain" description="RCK N-terminal" evidence="7">
    <location>
        <begin position="233"/>
        <end position="359"/>
    </location>
</feature>
<dbReference type="InterPro" id="IPR050721">
    <property type="entry name" value="Trk_Ktr_HKT_K-transport"/>
</dbReference>
<dbReference type="NCBIfam" id="NF007031">
    <property type="entry name" value="PRK09496.1-2"/>
    <property type="match status" value="1"/>
</dbReference>
<evidence type="ECO:0000256" key="6">
    <source>
        <dbReference type="ARBA" id="ARBA00023065"/>
    </source>
</evidence>
<dbReference type="InterPro" id="IPR036291">
    <property type="entry name" value="NAD(P)-bd_dom_sf"/>
</dbReference>
<dbReference type="InterPro" id="IPR036721">
    <property type="entry name" value="RCK_C_sf"/>
</dbReference>
<dbReference type="GO" id="GO:0005886">
    <property type="term" value="C:plasma membrane"/>
    <property type="evidence" value="ECO:0007669"/>
    <property type="project" value="InterPro"/>
</dbReference>
<dbReference type="PROSITE" id="PS51201">
    <property type="entry name" value="RCK_N"/>
    <property type="match status" value="2"/>
</dbReference>
<dbReference type="Pfam" id="PF02080">
    <property type="entry name" value="TrkA_C"/>
    <property type="match status" value="1"/>
</dbReference>
<reference evidence="9 10" key="1">
    <citation type="journal article" date="2018" name="Sci. Adv.">
        <title>Multi-heme cytochromes provide a pathway for survival in energy-limited environments.</title>
        <authorList>
            <person name="Deng X."/>
            <person name="Dohmae N."/>
            <person name="Nealson K.H."/>
            <person name="Hashimoto K."/>
            <person name="Okamoto A."/>
        </authorList>
    </citation>
    <scope>NUCLEOTIDE SEQUENCE [LARGE SCALE GENOMIC DNA]</scope>
    <source>
        <strain evidence="9 10">IS5</strain>
    </source>
</reference>
<evidence type="ECO:0000259" key="7">
    <source>
        <dbReference type="PROSITE" id="PS51201"/>
    </source>
</evidence>
<keyword evidence="6" id="KW-0406">Ion transport</keyword>
<keyword evidence="3" id="KW-0633">Potassium transport</keyword>
<organism evidence="9 10">
    <name type="scientific">Desulfovibrio ferrophilus</name>
    <dbReference type="NCBI Taxonomy" id="241368"/>
    <lineage>
        <taxon>Bacteria</taxon>
        <taxon>Pseudomonadati</taxon>
        <taxon>Thermodesulfobacteriota</taxon>
        <taxon>Desulfovibrionia</taxon>
        <taxon>Desulfovibrionales</taxon>
        <taxon>Desulfovibrionaceae</taxon>
        <taxon>Desulfovibrio</taxon>
    </lineage>
</organism>
<feature type="domain" description="RCK C-terminal" evidence="8">
    <location>
        <begin position="379"/>
        <end position="461"/>
    </location>
</feature>
<accession>A0A2Z6AWG6</accession>
<dbReference type="PANTHER" id="PTHR43833">
    <property type="entry name" value="POTASSIUM CHANNEL PROTEIN 2-RELATED-RELATED"/>
    <property type="match status" value="1"/>
</dbReference>
<evidence type="ECO:0000259" key="8">
    <source>
        <dbReference type="PROSITE" id="PS51202"/>
    </source>
</evidence>
<dbReference type="PANTHER" id="PTHR43833:SF5">
    <property type="entry name" value="TRK SYSTEM POTASSIUM UPTAKE PROTEIN TRKA"/>
    <property type="match status" value="1"/>
</dbReference>
<dbReference type="Gene3D" id="3.40.50.720">
    <property type="entry name" value="NAD(P)-binding Rossmann-like Domain"/>
    <property type="match status" value="2"/>
</dbReference>
<protein>
    <recommendedName>
        <fullName evidence="1">Trk system potassium uptake protein TrkA</fullName>
    </recommendedName>
</protein>
<keyword evidence="5" id="KW-0520">NAD</keyword>
<dbReference type="EMBL" id="AP017378">
    <property type="protein sequence ID" value="BBD07560.1"/>
    <property type="molecule type" value="Genomic_DNA"/>
</dbReference>
<dbReference type="KEGG" id="dfl:DFE_0834"/>
<dbReference type="InterPro" id="IPR006036">
    <property type="entry name" value="K_uptake_TrkA"/>
</dbReference>
<name>A0A2Z6AWG6_9BACT</name>
<dbReference type="InterPro" id="IPR006037">
    <property type="entry name" value="RCK_C"/>
</dbReference>
<keyword evidence="10" id="KW-1185">Reference proteome</keyword>
<dbReference type="OrthoDB" id="9775180at2"/>
<dbReference type="AlphaFoldDB" id="A0A2Z6AWG6"/>
<feature type="domain" description="RCK N-terminal" evidence="7">
    <location>
        <begin position="3"/>
        <end position="124"/>
    </location>
</feature>
<evidence type="ECO:0000313" key="10">
    <source>
        <dbReference type="Proteomes" id="UP000269883"/>
    </source>
</evidence>